<dbReference type="InterPro" id="IPR011639">
    <property type="entry name" value="MethylTrfase_TaqI-like_dom"/>
</dbReference>
<dbReference type="EMBL" id="JAAGYU010000126">
    <property type="protein sequence ID" value="NEL78379.1"/>
    <property type="molecule type" value="Genomic_DNA"/>
</dbReference>
<dbReference type="Gene3D" id="3.40.50.150">
    <property type="entry name" value="Vaccinia Virus protein VP39"/>
    <property type="match status" value="1"/>
</dbReference>
<dbReference type="PROSITE" id="PS00092">
    <property type="entry name" value="N6_MTASE"/>
    <property type="match status" value="1"/>
</dbReference>
<dbReference type="InterPro" id="IPR002052">
    <property type="entry name" value="DNA_methylase_N6_adenine_CS"/>
</dbReference>
<reference evidence="8 9" key="1">
    <citation type="submission" date="2019-11" db="EMBL/GenBank/DDBJ databases">
        <title>Genome-resolved metagenomics to study the prevalence of co-infection and intraspecific heterogeneity among plant pathogen metapopulations.</title>
        <authorList>
            <person name="Newberry E."/>
            <person name="Bhandari R."/>
            <person name="Kemble J."/>
            <person name="Sikora E."/>
            <person name="Potnis N."/>
        </authorList>
    </citation>
    <scope>NUCLEOTIDE SEQUENCE [LARGE SCALE GENOMIC DNA]</scope>
    <source>
        <strain evidence="8">Xp_Tom_Tuscaloosa_18b</strain>
    </source>
</reference>
<comment type="caution">
    <text evidence="8">The sequence shown here is derived from an EMBL/GenBank/DDBJ whole genome shotgun (WGS) entry which is preliminary data.</text>
</comment>
<evidence type="ECO:0000256" key="5">
    <source>
        <dbReference type="ARBA" id="ARBA00047942"/>
    </source>
</evidence>
<keyword evidence="2 8" id="KW-0489">Methyltransferase</keyword>
<dbReference type="PANTHER" id="PTHR33841:SF1">
    <property type="entry name" value="DNA METHYLTRANSFERASE A"/>
    <property type="match status" value="1"/>
</dbReference>
<evidence type="ECO:0000259" key="7">
    <source>
        <dbReference type="Pfam" id="PF07669"/>
    </source>
</evidence>
<organism evidence="8 9">
    <name type="scientific">Xanthomonas perforans</name>
    <dbReference type="NCBI Taxonomy" id="442694"/>
    <lineage>
        <taxon>Bacteria</taxon>
        <taxon>Pseudomonadati</taxon>
        <taxon>Pseudomonadota</taxon>
        <taxon>Gammaproteobacteria</taxon>
        <taxon>Lysobacterales</taxon>
        <taxon>Lysobacteraceae</taxon>
        <taxon>Xanthomonas</taxon>
    </lineage>
</organism>
<evidence type="ECO:0000313" key="9">
    <source>
        <dbReference type="Proteomes" id="UP000471082"/>
    </source>
</evidence>
<dbReference type="RefSeq" id="WP_145589989.1">
    <property type="nucleotide sequence ID" value="NZ_CP167822.1"/>
</dbReference>
<dbReference type="CDD" id="cd02440">
    <property type="entry name" value="AdoMet_MTases"/>
    <property type="match status" value="1"/>
</dbReference>
<evidence type="ECO:0000256" key="1">
    <source>
        <dbReference type="ARBA" id="ARBA00011900"/>
    </source>
</evidence>
<evidence type="ECO:0000256" key="6">
    <source>
        <dbReference type="SAM" id="MobiDB-lite"/>
    </source>
</evidence>
<dbReference type="GO" id="GO:0008170">
    <property type="term" value="F:N-methyltransferase activity"/>
    <property type="evidence" value="ECO:0007669"/>
    <property type="project" value="InterPro"/>
</dbReference>
<gene>
    <name evidence="8" type="ORF">G3W61_19365</name>
</gene>
<dbReference type="Pfam" id="PF07669">
    <property type="entry name" value="Eco57I"/>
    <property type="match status" value="1"/>
</dbReference>
<dbReference type="InterPro" id="IPR029063">
    <property type="entry name" value="SAM-dependent_MTases_sf"/>
</dbReference>
<protein>
    <recommendedName>
        <fullName evidence="1">site-specific DNA-methyltransferase (adenine-specific)</fullName>
        <ecNumber evidence="1">2.1.1.72</ecNumber>
    </recommendedName>
</protein>
<proteinExistence type="predicted"/>
<evidence type="ECO:0000256" key="4">
    <source>
        <dbReference type="ARBA" id="ARBA00022691"/>
    </source>
</evidence>
<sequence length="740" mass="81280">MSSPGTLEQARLRAAATQVREFSSQFKAKQEEARFQLLEAVAARLGSHDIAAFQGAFGRALIAPAAQLDEVAGAVLARIRMTGIESALALSALSREALTVSKQKSTGAYHTDFRLAQRLAKVLAPSLTAKSKVIDPASGSGILLVALTLAVCGNDRRMTARWLRNGVHAMDLSDSALRGATLSLAALTDDLGAVVEMRRRWRSGDSLALDAAEWERMAPRGFDAIIANPPWEKVRLTKHEFLVGKGASRHYGSDLEQMDRAAFEASSGEVKSYAEFLVRRFPLLVRGEPDLYAAFMALYLNLLRPGGQASVLVPGGLIRSQGTQALREALFDRAERLEVGVFDNRARFFGIDTRFKFLALNFTQHDGAHAKEPIQLTRECGTEAETEVLSRVRIGRKPLRAVRPDLSVPEVHSNASWALFQRLVERGERMGDPLSPWFAEFCREVDMTGQRSSFTRYPRKGQIGVIEGRHVQQHRFGAKAYVAGSGRSAVWESRPLGGAEVVPQFYIAAADCPAKAQERIQRRRVGFCDIAGQTNERSMMAALVEPGYVCGNKVPTVCFPNDPDEDRLFVWLAVVNSLTFDWMLRRVLTTSINYFVLLGIPMPSIKPKGLPWRRLATAARALHDLNLAARTPETDREAAALRTRIEVEVARAYSVTLAELDLMSSDFPLLDRGQPSLEQESRSTITWDSVLAGMSGGKDPWQRRMVAAQAAGAIAFVPAQHSGFDPEDGGTYGAERGEST</sequence>
<dbReference type="AlphaFoldDB" id="A0A6P0FI59"/>
<dbReference type="EC" id="2.1.1.72" evidence="1"/>
<dbReference type="Proteomes" id="UP000471082">
    <property type="component" value="Unassembled WGS sequence"/>
</dbReference>
<feature type="domain" description="Type II methyltransferase M.TaqI-like" evidence="7">
    <location>
        <begin position="216"/>
        <end position="335"/>
    </location>
</feature>
<dbReference type="InterPro" id="IPR050953">
    <property type="entry name" value="N4_N6_ade-DNA_methylase"/>
</dbReference>
<evidence type="ECO:0000313" key="8">
    <source>
        <dbReference type="EMBL" id="NEL78379.1"/>
    </source>
</evidence>
<evidence type="ECO:0000256" key="2">
    <source>
        <dbReference type="ARBA" id="ARBA00022603"/>
    </source>
</evidence>
<dbReference type="PANTHER" id="PTHR33841">
    <property type="entry name" value="DNA METHYLTRANSFERASE YEEA-RELATED"/>
    <property type="match status" value="1"/>
</dbReference>
<accession>A0A6P0FI59</accession>
<evidence type="ECO:0000256" key="3">
    <source>
        <dbReference type="ARBA" id="ARBA00022679"/>
    </source>
</evidence>
<dbReference type="PRINTS" id="PR00507">
    <property type="entry name" value="N12N6MTFRASE"/>
</dbReference>
<name>A0A6P0FI59_XANPE</name>
<keyword evidence="3" id="KW-0808">Transferase</keyword>
<keyword evidence="4" id="KW-0949">S-adenosyl-L-methionine</keyword>
<dbReference type="GO" id="GO:0009307">
    <property type="term" value="P:DNA restriction-modification system"/>
    <property type="evidence" value="ECO:0007669"/>
    <property type="project" value="UniProtKB-KW"/>
</dbReference>
<dbReference type="GO" id="GO:0003677">
    <property type="term" value="F:DNA binding"/>
    <property type="evidence" value="ECO:0007669"/>
    <property type="project" value="InterPro"/>
</dbReference>
<dbReference type="GO" id="GO:0032259">
    <property type="term" value="P:methylation"/>
    <property type="evidence" value="ECO:0007669"/>
    <property type="project" value="UniProtKB-KW"/>
</dbReference>
<comment type="catalytic activity">
    <reaction evidence="5">
        <text>a 2'-deoxyadenosine in DNA + S-adenosyl-L-methionine = an N(6)-methyl-2'-deoxyadenosine in DNA + S-adenosyl-L-homocysteine + H(+)</text>
        <dbReference type="Rhea" id="RHEA:15197"/>
        <dbReference type="Rhea" id="RHEA-COMP:12418"/>
        <dbReference type="Rhea" id="RHEA-COMP:12419"/>
        <dbReference type="ChEBI" id="CHEBI:15378"/>
        <dbReference type="ChEBI" id="CHEBI:57856"/>
        <dbReference type="ChEBI" id="CHEBI:59789"/>
        <dbReference type="ChEBI" id="CHEBI:90615"/>
        <dbReference type="ChEBI" id="CHEBI:90616"/>
        <dbReference type="EC" id="2.1.1.72"/>
    </reaction>
</comment>
<dbReference type="GO" id="GO:0009007">
    <property type="term" value="F:site-specific DNA-methyltransferase (adenine-specific) activity"/>
    <property type="evidence" value="ECO:0007669"/>
    <property type="project" value="UniProtKB-EC"/>
</dbReference>
<dbReference type="SUPFAM" id="SSF53335">
    <property type="entry name" value="S-adenosyl-L-methionine-dependent methyltransferases"/>
    <property type="match status" value="1"/>
</dbReference>
<feature type="region of interest" description="Disordered" evidence="6">
    <location>
        <begin position="720"/>
        <end position="740"/>
    </location>
</feature>